<name>A0A1I2GM00_9ACTN</name>
<evidence type="ECO:0000313" key="2">
    <source>
        <dbReference type="Proteomes" id="UP000199323"/>
    </source>
</evidence>
<evidence type="ECO:0000313" key="1">
    <source>
        <dbReference type="EMBL" id="SFF17631.1"/>
    </source>
</evidence>
<dbReference type="PANTHER" id="PTHR43383:SF2">
    <property type="entry name" value="AMIDOHYDROLASE 2 FAMILY PROTEIN"/>
    <property type="match status" value="1"/>
</dbReference>
<protein>
    <recommendedName>
        <fullName evidence="3">Amidohydrolase</fullName>
    </recommendedName>
</protein>
<evidence type="ECO:0008006" key="3">
    <source>
        <dbReference type="Google" id="ProtNLM"/>
    </source>
</evidence>
<dbReference type="Gene3D" id="3.20.20.140">
    <property type="entry name" value="Metal-dependent hydrolases"/>
    <property type="match status" value="1"/>
</dbReference>
<sequence length="365" mass="37331">MTGDLGAGAAPPHLVDASCHGVLAADLGLGAFEAQLPGTAAPHSTLFDSATGFAVRRWCPPLLGLEPHCSPARYLARRRELGAYEAARLLLRSTGISAYLVDTGEPGDLTGPKELGAAGDAAAYEIVRLEPLAQQVADTSGTVDGFLANLAEAVHGAAQGAVGFSCADAGPFPEGADQALGTGPPDAGQVRYAAADWLALRRVGERPADPVLLRHLLWNAVATGLPLTLRHRPAGPGPGAAEGFLRATTGLGTDVVLLPGPGQESAAADLAAVLPQVHVALGADPAAALARAPFAKVLHASGAAALPELYVTGVRSFRAALGRLIGERVDGGEWSAADGRRVAALVGEDNARRVFRLEPTRETRP</sequence>
<accession>A0A1I2GM00</accession>
<dbReference type="AlphaFoldDB" id="A0A1I2GM00"/>
<reference evidence="1 2" key="1">
    <citation type="submission" date="2016-10" db="EMBL/GenBank/DDBJ databases">
        <authorList>
            <person name="de Groot N.N."/>
        </authorList>
    </citation>
    <scope>NUCLEOTIDE SEQUENCE [LARGE SCALE GENOMIC DNA]</scope>
    <source>
        <strain evidence="1 2">CGMCC 4.3510</strain>
    </source>
</reference>
<dbReference type="OrthoDB" id="8244441at2"/>
<keyword evidence="2" id="KW-1185">Reference proteome</keyword>
<organism evidence="1 2">
    <name type="scientific">Actinacidiphila alni</name>
    <dbReference type="NCBI Taxonomy" id="380248"/>
    <lineage>
        <taxon>Bacteria</taxon>
        <taxon>Bacillati</taxon>
        <taxon>Actinomycetota</taxon>
        <taxon>Actinomycetes</taxon>
        <taxon>Kitasatosporales</taxon>
        <taxon>Streptomycetaceae</taxon>
        <taxon>Actinacidiphila</taxon>
    </lineage>
</organism>
<dbReference type="STRING" id="380248.SAMN05216251_109118"/>
<dbReference type="RefSeq" id="WP_093714424.1">
    <property type="nucleotide sequence ID" value="NZ_FONG01000009.1"/>
</dbReference>
<dbReference type="EMBL" id="FONG01000009">
    <property type="protein sequence ID" value="SFF17631.1"/>
    <property type="molecule type" value="Genomic_DNA"/>
</dbReference>
<dbReference type="PANTHER" id="PTHR43383">
    <property type="entry name" value="NODULIN 6"/>
    <property type="match status" value="1"/>
</dbReference>
<proteinExistence type="predicted"/>
<gene>
    <name evidence="1" type="ORF">SAMN05216251_109118</name>
</gene>
<dbReference type="Proteomes" id="UP000199323">
    <property type="component" value="Unassembled WGS sequence"/>
</dbReference>